<reference evidence="2" key="1">
    <citation type="journal article" date="2019" name="Int. J. Syst. Evol. Microbiol.">
        <title>The Global Catalogue of Microorganisms (GCM) 10K type strain sequencing project: providing services to taxonomists for standard genome sequencing and annotation.</title>
        <authorList>
            <consortium name="The Broad Institute Genomics Platform"/>
            <consortium name="The Broad Institute Genome Sequencing Center for Infectious Disease"/>
            <person name="Wu L."/>
            <person name="Ma J."/>
        </authorList>
    </citation>
    <scope>NUCLEOTIDE SEQUENCE [LARGE SCALE GENOMIC DNA]</scope>
    <source>
        <strain evidence="2">TISTR 1571</strain>
    </source>
</reference>
<evidence type="ECO:0000313" key="2">
    <source>
        <dbReference type="Proteomes" id="UP001597452"/>
    </source>
</evidence>
<evidence type="ECO:0000313" key="1">
    <source>
        <dbReference type="EMBL" id="MFD2638728.1"/>
    </source>
</evidence>
<protein>
    <submittedName>
        <fullName evidence="1">Uncharacterized protein</fullName>
    </submittedName>
</protein>
<organism evidence="1 2">
    <name type="scientific">Piscibacillus salipiscarius</name>
    <dbReference type="NCBI Taxonomy" id="299480"/>
    <lineage>
        <taxon>Bacteria</taxon>
        <taxon>Bacillati</taxon>
        <taxon>Bacillota</taxon>
        <taxon>Bacilli</taxon>
        <taxon>Bacillales</taxon>
        <taxon>Bacillaceae</taxon>
        <taxon>Piscibacillus</taxon>
    </lineage>
</organism>
<accession>A0ABW5Q9X2</accession>
<dbReference type="RefSeq" id="WP_054752452.1">
    <property type="nucleotide sequence ID" value="NZ_JBHUMZ010000019.1"/>
</dbReference>
<sequence>MKRLWLIIATTFLMACHQYPGEGYEGALTVNQVLELNPDAKYFEFNNRVYTKVNWAKDLQLTKCEQIGEIEKGMSNHLPIGTKIFAPKERRDLLIVEQNGVQHYYLVAYGE</sequence>
<dbReference type="PROSITE" id="PS51257">
    <property type="entry name" value="PROKAR_LIPOPROTEIN"/>
    <property type="match status" value="1"/>
</dbReference>
<name>A0ABW5Q9X2_9BACI</name>
<proteinExistence type="predicted"/>
<keyword evidence="2" id="KW-1185">Reference proteome</keyword>
<dbReference type="Proteomes" id="UP001597452">
    <property type="component" value="Unassembled WGS sequence"/>
</dbReference>
<gene>
    <name evidence="1" type="ORF">ACFSW4_07630</name>
</gene>
<comment type="caution">
    <text evidence="1">The sequence shown here is derived from an EMBL/GenBank/DDBJ whole genome shotgun (WGS) entry which is preliminary data.</text>
</comment>
<dbReference type="EMBL" id="JBHUMZ010000019">
    <property type="protein sequence ID" value="MFD2638728.1"/>
    <property type="molecule type" value="Genomic_DNA"/>
</dbReference>